<dbReference type="InterPro" id="IPR000531">
    <property type="entry name" value="Beta-barrel_TonB"/>
</dbReference>
<organism evidence="14 15">
    <name type="scientific">Siphonobacter curvatus</name>
    <dbReference type="NCBI Taxonomy" id="2094562"/>
    <lineage>
        <taxon>Bacteria</taxon>
        <taxon>Pseudomonadati</taxon>
        <taxon>Bacteroidota</taxon>
        <taxon>Cytophagia</taxon>
        <taxon>Cytophagales</taxon>
        <taxon>Cytophagaceae</taxon>
        <taxon>Siphonobacter</taxon>
    </lineage>
</organism>
<dbReference type="NCBIfam" id="TIGR04057">
    <property type="entry name" value="SusC_RagA_signa"/>
    <property type="match status" value="1"/>
</dbReference>
<evidence type="ECO:0000256" key="7">
    <source>
        <dbReference type="ARBA" id="ARBA00023136"/>
    </source>
</evidence>
<dbReference type="GO" id="GO:0044718">
    <property type="term" value="P:siderophore transmembrane transport"/>
    <property type="evidence" value="ECO:0007669"/>
    <property type="project" value="TreeGrafter"/>
</dbReference>
<dbReference type="InterPro" id="IPR008969">
    <property type="entry name" value="CarboxyPept-like_regulatory"/>
</dbReference>
<evidence type="ECO:0000256" key="2">
    <source>
        <dbReference type="ARBA" id="ARBA00022448"/>
    </source>
</evidence>
<dbReference type="InterPro" id="IPR037066">
    <property type="entry name" value="Plug_dom_sf"/>
</dbReference>
<dbReference type="EMBL" id="PTRA01000002">
    <property type="protein sequence ID" value="PQA56857.1"/>
    <property type="molecule type" value="Genomic_DNA"/>
</dbReference>
<dbReference type="InterPro" id="IPR023996">
    <property type="entry name" value="TonB-dep_OMP_SusC/RagA"/>
</dbReference>
<keyword evidence="5" id="KW-0732">Signal</keyword>
<dbReference type="Gene3D" id="2.170.130.10">
    <property type="entry name" value="TonB-dependent receptor, plug domain"/>
    <property type="match status" value="1"/>
</dbReference>
<keyword evidence="9 10" id="KW-0998">Cell outer membrane</keyword>
<dbReference type="InterPro" id="IPR012910">
    <property type="entry name" value="Plug_dom"/>
</dbReference>
<dbReference type="SUPFAM" id="SSF49464">
    <property type="entry name" value="Carboxypeptidase regulatory domain-like"/>
    <property type="match status" value="1"/>
</dbReference>
<keyword evidence="15" id="KW-1185">Reference proteome</keyword>
<dbReference type="Pfam" id="PF13715">
    <property type="entry name" value="CarbopepD_reg_2"/>
    <property type="match status" value="1"/>
</dbReference>
<evidence type="ECO:0000259" key="12">
    <source>
        <dbReference type="Pfam" id="PF00593"/>
    </source>
</evidence>
<keyword evidence="2 10" id="KW-0813">Transport</keyword>
<gene>
    <name evidence="14" type="ORF">C5O19_16095</name>
</gene>
<evidence type="ECO:0000313" key="14">
    <source>
        <dbReference type="EMBL" id="PQA56857.1"/>
    </source>
</evidence>
<dbReference type="PROSITE" id="PS52016">
    <property type="entry name" value="TONB_DEPENDENT_REC_3"/>
    <property type="match status" value="1"/>
</dbReference>
<name>A0A2S7IJH2_9BACT</name>
<evidence type="ECO:0000256" key="6">
    <source>
        <dbReference type="ARBA" id="ARBA00023077"/>
    </source>
</evidence>
<protein>
    <submittedName>
        <fullName evidence="14">SusC/RagA family TonB-linked outer membrane protein</fullName>
    </submittedName>
</protein>
<dbReference type="InterPro" id="IPR023997">
    <property type="entry name" value="TonB-dep_OMP_SusC/RagA_CS"/>
</dbReference>
<evidence type="ECO:0000256" key="9">
    <source>
        <dbReference type="ARBA" id="ARBA00023237"/>
    </source>
</evidence>
<dbReference type="InterPro" id="IPR036942">
    <property type="entry name" value="Beta-barrel_TonB_sf"/>
</dbReference>
<dbReference type="Pfam" id="PF00593">
    <property type="entry name" value="TonB_dep_Rec_b-barrel"/>
    <property type="match status" value="1"/>
</dbReference>
<evidence type="ECO:0000256" key="4">
    <source>
        <dbReference type="ARBA" id="ARBA00022692"/>
    </source>
</evidence>
<evidence type="ECO:0000256" key="5">
    <source>
        <dbReference type="ARBA" id="ARBA00022729"/>
    </source>
</evidence>
<dbReference type="RefSeq" id="WP_104714432.1">
    <property type="nucleotide sequence ID" value="NZ_PTRA01000002.1"/>
</dbReference>
<dbReference type="Pfam" id="PF07715">
    <property type="entry name" value="Plug"/>
    <property type="match status" value="1"/>
</dbReference>
<keyword evidence="6 11" id="KW-0798">TonB box</keyword>
<dbReference type="PANTHER" id="PTHR30069">
    <property type="entry name" value="TONB-DEPENDENT OUTER MEMBRANE RECEPTOR"/>
    <property type="match status" value="1"/>
</dbReference>
<feature type="domain" description="TonB-dependent receptor plug" evidence="13">
    <location>
        <begin position="129"/>
        <end position="237"/>
    </location>
</feature>
<dbReference type="InterPro" id="IPR039426">
    <property type="entry name" value="TonB-dep_rcpt-like"/>
</dbReference>
<evidence type="ECO:0000259" key="13">
    <source>
        <dbReference type="Pfam" id="PF07715"/>
    </source>
</evidence>
<evidence type="ECO:0000256" key="1">
    <source>
        <dbReference type="ARBA" id="ARBA00004571"/>
    </source>
</evidence>
<comment type="similarity">
    <text evidence="10 11">Belongs to the TonB-dependent receptor family.</text>
</comment>
<dbReference type="Proteomes" id="UP000239590">
    <property type="component" value="Unassembled WGS sequence"/>
</dbReference>
<keyword evidence="4 10" id="KW-0812">Transmembrane</keyword>
<dbReference type="SUPFAM" id="SSF56935">
    <property type="entry name" value="Porins"/>
    <property type="match status" value="1"/>
</dbReference>
<sequence>MLSYLHVSGPRRRWSGLWLLLPALLVSYSLMAVPRLAAVPITGKVISNSGDPLPGVSILEKGTNNGTLTDAEGNYKINVQGASSVLTYTYIGFVKQEITVGNQPVINVTLEESSSSLNEVVVVGYGTLDKKEVTSAITHVSGKDLLTVGVTNPISALQGKVSGLTITNTGGGDPNSMPSIQLRGVSSRDAGLGPLVVVNGVPGGVLENINQNDIESIDVLKGGAASAIYGTRGSNGVIIITTKKGSQGSRVDYNGYGAFDFAAMPLKTLSASEFLAQNRGTDFGAQTDWLKSITRASAFSHKHSLSFSGGDARNNYRATADYRDAQGLDLRSGREEYGARLMLNHTSANNLYTLTLNVAPRYFKSNNADYDSFDQALTLNPTLPIFDPQNPTRYNRIQSGFSSPFNPVERLRTEQSGTEGKILDYNASLLVNILPTLTTQLTFGQFTRDYFDFFFRPSTSTYAAQYQGSMNSASRAYNKYDQRSLEWVGNYSWTKGAHDVKVLGGYSYQYFQSSGLSGENRQMPSDALTYNNIGTGLYQQVEGRNGMGTYKNDSRLIAFFGRINYALQDKYLFSASLRREGSSKFGYNHKWGNFPAASVGWRLSQEAFMKPLTWIDDLKLRADYGVTGNQDFGNYLSLDTYSGYGYYPLNGSQYQVWGPSQNTNYDLRWETAENLNFGVDFSIFKERFSGSINYYTRKNKDLLGFYSVPLPPNIQGSTYANVGTMQNSGIELQLNAQVVSTSAFTYSVAFAGATNSNKFVSFSNAAYQGQNYIDVVGLPSPGSPGTAQRLQEGQRIGTFYMLHAAGVGDDGKLLVYNQKGDIIPADKANNDDKRVVGNGLPKATLSLNNTFTYKKWDASVFFRAVVGYKLFNTQAFYTGTPGTQSNANVLTSAYGGGKYAKLTNQATTVILSDYFLEDGSFLKLDNVTLGYTPKVNLKSIRSIRLYAAARNLLTFTSFTGGDPDRYPINGLYPGINSSRSYYPTTTQILAGIQLGL</sequence>
<dbReference type="GO" id="GO:0015344">
    <property type="term" value="F:siderophore uptake transmembrane transporter activity"/>
    <property type="evidence" value="ECO:0007669"/>
    <property type="project" value="TreeGrafter"/>
</dbReference>
<proteinExistence type="inferred from homology"/>
<evidence type="ECO:0000256" key="11">
    <source>
        <dbReference type="RuleBase" id="RU003357"/>
    </source>
</evidence>
<dbReference type="GO" id="GO:0009279">
    <property type="term" value="C:cell outer membrane"/>
    <property type="evidence" value="ECO:0007669"/>
    <property type="project" value="UniProtKB-SubCell"/>
</dbReference>
<accession>A0A2S7IJH2</accession>
<comment type="subcellular location">
    <subcellularLocation>
        <location evidence="1 10">Cell outer membrane</location>
        <topology evidence="1 10">Multi-pass membrane protein</topology>
    </subcellularLocation>
</comment>
<evidence type="ECO:0000256" key="3">
    <source>
        <dbReference type="ARBA" id="ARBA00022452"/>
    </source>
</evidence>
<dbReference type="Gene3D" id="2.60.40.1120">
    <property type="entry name" value="Carboxypeptidase-like, regulatory domain"/>
    <property type="match status" value="1"/>
</dbReference>
<feature type="domain" description="TonB-dependent receptor-like beta-barrel" evidence="12">
    <location>
        <begin position="361"/>
        <end position="952"/>
    </location>
</feature>
<keyword evidence="7 10" id="KW-0472">Membrane</keyword>
<dbReference type="AlphaFoldDB" id="A0A2S7IJH2"/>
<dbReference type="NCBIfam" id="TIGR04056">
    <property type="entry name" value="OMP_RagA_SusC"/>
    <property type="match status" value="1"/>
</dbReference>
<comment type="caution">
    <text evidence="14">The sequence shown here is derived from an EMBL/GenBank/DDBJ whole genome shotgun (WGS) entry which is preliminary data.</text>
</comment>
<keyword evidence="8" id="KW-0675">Receptor</keyword>
<evidence type="ECO:0000313" key="15">
    <source>
        <dbReference type="Proteomes" id="UP000239590"/>
    </source>
</evidence>
<reference evidence="15" key="1">
    <citation type="submission" date="2018-02" db="EMBL/GenBank/DDBJ databases">
        <title>Genome sequencing of Solimonas sp. HR-BB.</title>
        <authorList>
            <person name="Lee Y."/>
            <person name="Jeon C.O."/>
        </authorList>
    </citation>
    <scope>NUCLEOTIDE SEQUENCE [LARGE SCALE GENOMIC DNA]</scope>
    <source>
        <strain evidence="15">HR-U</strain>
    </source>
</reference>
<keyword evidence="3 10" id="KW-1134">Transmembrane beta strand</keyword>
<evidence type="ECO:0000256" key="8">
    <source>
        <dbReference type="ARBA" id="ARBA00023170"/>
    </source>
</evidence>
<dbReference type="OrthoDB" id="9768177at2"/>
<dbReference type="PANTHER" id="PTHR30069:SF29">
    <property type="entry name" value="HEMOGLOBIN AND HEMOGLOBIN-HAPTOGLOBIN-BINDING PROTEIN 1-RELATED"/>
    <property type="match status" value="1"/>
</dbReference>
<dbReference type="Gene3D" id="2.40.170.20">
    <property type="entry name" value="TonB-dependent receptor, beta-barrel domain"/>
    <property type="match status" value="1"/>
</dbReference>
<evidence type="ECO:0000256" key="10">
    <source>
        <dbReference type="PROSITE-ProRule" id="PRU01360"/>
    </source>
</evidence>